<dbReference type="PANTHER" id="PTHR23301:SF0">
    <property type="entry name" value="CHITIN-BINDING TYPE-2 DOMAIN-CONTAINING PROTEIN-RELATED"/>
    <property type="match status" value="1"/>
</dbReference>
<dbReference type="InterPro" id="IPR002557">
    <property type="entry name" value="Chitin-bd_dom"/>
</dbReference>
<dbReference type="PROSITE" id="PS50940">
    <property type="entry name" value="CHIT_BIND_II"/>
    <property type="match status" value="1"/>
</dbReference>
<feature type="domain" description="Chitin-binding type-2" evidence="6">
    <location>
        <begin position="15"/>
        <end position="75"/>
    </location>
</feature>
<reference evidence="7 8" key="1">
    <citation type="submission" date="2019-05" db="EMBL/GenBank/DDBJ databases">
        <title>Another draft genome of Portunus trituberculatus and its Hox gene families provides insights of decapod evolution.</title>
        <authorList>
            <person name="Jeong J.-H."/>
            <person name="Song I."/>
            <person name="Kim S."/>
            <person name="Choi T."/>
            <person name="Kim D."/>
            <person name="Ryu S."/>
            <person name="Kim W."/>
        </authorList>
    </citation>
    <scope>NUCLEOTIDE SEQUENCE [LARGE SCALE GENOMIC DNA]</scope>
    <source>
        <tissue evidence="7">Muscle</tissue>
    </source>
</reference>
<evidence type="ECO:0000313" key="7">
    <source>
        <dbReference type="EMBL" id="MPC25594.1"/>
    </source>
</evidence>
<evidence type="ECO:0000256" key="4">
    <source>
        <dbReference type="ARBA" id="ARBA00023157"/>
    </source>
</evidence>
<name>A0A5B7DXV2_PORTR</name>
<accession>A0A5B7DXV2</accession>
<dbReference type="SUPFAM" id="SSF57625">
    <property type="entry name" value="Invertebrate chitin-binding proteins"/>
    <property type="match status" value="1"/>
</dbReference>
<dbReference type="PANTHER" id="PTHR23301">
    <property type="entry name" value="CHITIN BINDING PERITROPHIN-A"/>
    <property type="match status" value="1"/>
</dbReference>
<dbReference type="AlphaFoldDB" id="A0A5B7DXV2"/>
<organism evidence="7 8">
    <name type="scientific">Portunus trituberculatus</name>
    <name type="common">Swimming crab</name>
    <name type="synonym">Neptunus trituberculatus</name>
    <dbReference type="NCBI Taxonomy" id="210409"/>
    <lineage>
        <taxon>Eukaryota</taxon>
        <taxon>Metazoa</taxon>
        <taxon>Ecdysozoa</taxon>
        <taxon>Arthropoda</taxon>
        <taxon>Crustacea</taxon>
        <taxon>Multicrustacea</taxon>
        <taxon>Malacostraca</taxon>
        <taxon>Eumalacostraca</taxon>
        <taxon>Eucarida</taxon>
        <taxon>Decapoda</taxon>
        <taxon>Pleocyemata</taxon>
        <taxon>Brachyura</taxon>
        <taxon>Eubrachyura</taxon>
        <taxon>Portunoidea</taxon>
        <taxon>Portunidae</taxon>
        <taxon>Portuninae</taxon>
        <taxon>Portunus</taxon>
    </lineage>
</organism>
<dbReference type="GO" id="GO:0005576">
    <property type="term" value="C:extracellular region"/>
    <property type="evidence" value="ECO:0007669"/>
    <property type="project" value="InterPro"/>
</dbReference>
<evidence type="ECO:0000256" key="3">
    <source>
        <dbReference type="ARBA" id="ARBA00022737"/>
    </source>
</evidence>
<evidence type="ECO:0000256" key="2">
    <source>
        <dbReference type="ARBA" id="ARBA00022729"/>
    </source>
</evidence>
<dbReference type="InterPro" id="IPR051940">
    <property type="entry name" value="Chitin_bind-dev_reg"/>
</dbReference>
<evidence type="ECO:0000256" key="1">
    <source>
        <dbReference type="ARBA" id="ARBA00022669"/>
    </source>
</evidence>
<sequence>MRAQQSFVSPEGSGNWQCPHEFGYYPHDTACDKYYSCESGVATLMTCGNGLAFDNTDTEFLKENCDYRHNVDCATRPELGRLAPAVHAAPCRHLYRATRTRPYVHG</sequence>
<dbReference type="OrthoDB" id="8173020at2759"/>
<keyword evidence="8" id="KW-1185">Reference proteome</keyword>
<keyword evidence="3" id="KW-0677">Repeat</keyword>
<dbReference type="Pfam" id="PF01607">
    <property type="entry name" value="CBM_14"/>
    <property type="match status" value="1"/>
</dbReference>
<keyword evidence="4" id="KW-1015">Disulfide bond</keyword>
<dbReference type="SMART" id="SM00494">
    <property type="entry name" value="ChtBD2"/>
    <property type="match status" value="1"/>
</dbReference>
<dbReference type="Gene3D" id="2.170.140.10">
    <property type="entry name" value="Chitin binding domain"/>
    <property type="match status" value="1"/>
</dbReference>
<evidence type="ECO:0000313" key="8">
    <source>
        <dbReference type="Proteomes" id="UP000324222"/>
    </source>
</evidence>
<comment type="caution">
    <text evidence="7">The sequence shown here is derived from an EMBL/GenBank/DDBJ whole genome shotgun (WGS) entry which is preliminary data.</text>
</comment>
<keyword evidence="2" id="KW-0732">Signal</keyword>
<dbReference type="Proteomes" id="UP000324222">
    <property type="component" value="Unassembled WGS sequence"/>
</dbReference>
<dbReference type="InterPro" id="IPR036508">
    <property type="entry name" value="Chitin-bd_dom_sf"/>
</dbReference>
<dbReference type="GO" id="GO:0008061">
    <property type="term" value="F:chitin binding"/>
    <property type="evidence" value="ECO:0007669"/>
    <property type="project" value="UniProtKB-KW"/>
</dbReference>
<keyword evidence="5" id="KW-0325">Glycoprotein</keyword>
<proteinExistence type="predicted"/>
<gene>
    <name evidence="7" type="ORF">E2C01_018713</name>
</gene>
<keyword evidence="1" id="KW-0147">Chitin-binding</keyword>
<dbReference type="EMBL" id="VSRR010001482">
    <property type="protein sequence ID" value="MPC25594.1"/>
    <property type="molecule type" value="Genomic_DNA"/>
</dbReference>
<protein>
    <recommendedName>
        <fullName evidence="6">Chitin-binding type-2 domain-containing protein</fullName>
    </recommendedName>
</protein>
<evidence type="ECO:0000259" key="6">
    <source>
        <dbReference type="PROSITE" id="PS50940"/>
    </source>
</evidence>
<evidence type="ECO:0000256" key="5">
    <source>
        <dbReference type="ARBA" id="ARBA00023180"/>
    </source>
</evidence>